<dbReference type="OrthoDB" id="5523280at2"/>
<dbReference type="SUPFAM" id="SSF52540">
    <property type="entry name" value="P-loop containing nucleoside triphosphate hydrolases"/>
    <property type="match status" value="1"/>
</dbReference>
<dbReference type="CDD" id="cd02042">
    <property type="entry name" value="ParAB_family"/>
    <property type="match status" value="1"/>
</dbReference>
<dbReference type="InterPro" id="IPR027417">
    <property type="entry name" value="P-loop_NTPase"/>
</dbReference>
<accession>A0A4Y6Q0H9</accession>
<dbReference type="Pfam" id="PF13614">
    <property type="entry name" value="AAA_31"/>
    <property type="match status" value="1"/>
</dbReference>
<dbReference type="PANTHER" id="PTHR13696:SF52">
    <property type="entry name" value="PARA FAMILY PROTEIN CT_582"/>
    <property type="match status" value="1"/>
</dbReference>
<dbReference type="InterPro" id="IPR050678">
    <property type="entry name" value="DNA_Partitioning_ATPase"/>
</dbReference>
<dbReference type="Proteomes" id="UP000315995">
    <property type="component" value="Chromosome"/>
</dbReference>
<keyword evidence="3" id="KW-1185">Reference proteome</keyword>
<dbReference type="EMBL" id="CP041186">
    <property type="protein sequence ID" value="QDG53747.1"/>
    <property type="molecule type" value="Genomic_DNA"/>
</dbReference>
<dbReference type="AlphaFoldDB" id="A0A4Y6Q0H9"/>
<dbReference type="InterPro" id="IPR025669">
    <property type="entry name" value="AAA_dom"/>
</dbReference>
<evidence type="ECO:0000313" key="2">
    <source>
        <dbReference type="EMBL" id="QDG53747.1"/>
    </source>
</evidence>
<organism evidence="2 3">
    <name type="scientific">Persicimonas caeni</name>
    <dbReference type="NCBI Taxonomy" id="2292766"/>
    <lineage>
        <taxon>Bacteria</taxon>
        <taxon>Deltaproteobacteria</taxon>
        <taxon>Bradymonadales</taxon>
        <taxon>Bradymonadaceae</taxon>
        <taxon>Persicimonas</taxon>
    </lineage>
</organism>
<accession>A0A5B8YCM4</accession>
<reference evidence="2 3" key="1">
    <citation type="submission" date="2019-06" db="EMBL/GenBank/DDBJ databases">
        <title>Persicimonas caeni gen. nov., sp. nov., a predatory bacterium isolated from solar saltern.</title>
        <authorList>
            <person name="Wang S."/>
        </authorList>
    </citation>
    <scope>NUCLEOTIDE SEQUENCE [LARGE SCALE GENOMIC DNA]</scope>
    <source>
        <strain evidence="2 3">YN101</strain>
    </source>
</reference>
<feature type="domain" description="AAA" evidence="1">
    <location>
        <begin position="26"/>
        <end position="205"/>
    </location>
</feature>
<protein>
    <submittedName>
        <fullName evidence="2">ParA family protein</fullName>
    </submittedName>
</protein>
<dbReference type="PANTHER" id="PTHR13696">
    <property type="entry name" value="P-LOOP CONTAINING NUCLEOSIDE TRIPHOSPHATE HYDROLASE"/>
    <property type="match status" value="1"/>
</dbReference>
<proteinExistence type="predicted"/>
<evidence type="ECO:0000313" key="3">
    <source>
        <dbReference type="Proteomes" id="UP000315995"/>
    </source>
</evidence>
<name>A0A4Y6Q0H9_PERCE</name>
<sequence length="283" mass="30401">MRNLITNGLKRLVKTEEKYPRGDRHAKILAVATVKGGVGKTTTAVNLAAGLAKFEGAKVLLIDLDAQGHCTTSLSARLSTSVRKKSVSEILLSDDPLELLDARTSAGIDNLDLTPADPGLAEAEGRIAQKIGKESLLRDALKITRTHYDYIVIDSPPNKGNLTLNALVAADKVLIPTDLSALSVQGADELIGTVVTVNERLGHNLGVLGVVLTRVDGRTQSINDQILGQIEEAWKDLLLDTRIGINTALAKAQLEGQAIYEFAPDSRGAEHYEALVREVARKF</sequence>
<evidence type="ECO:0000259" key="1">
    <source>
        <dbReference type="Pfam" id="PF13614"/>
    </source>
</evidence>
<dbReference type="RefSeq" id="WP_141200201.1">
    <property type="nucleotide sequence ID" value="NZ_CP041186.1"/>
</dbReference>
<gene>
    <name evidence="2" type="ORF">FIV42_24285</name>
</gene>
<dbReference type="Gene3D" id="3.40.50.300">
    <property type="entry name" value="P-loop containing nucleotide triphosphate hydrolases"/>
    <property type="match status" value="1"/>
</dbReference>